<dbReference type="GO" id="GO:0016757">
    <property type="term" value="F:glycosyltransferase activity"/>
    <property type="evidence" value="ECO:0007669"/>
    <property type="project" value="TreeGrafter"/>
</dbReference>
<feature type="domain" description="Glycosyltransferase subfamily 4-like N-terminal" evidence="1">
    <location>
        <begin position="49"/>
        <end position="198"/>
    </location>
</feature>
<evidence type="ECO:0000313" key="2">
    <source>
        <dbReference type="EMBL" id="OGL73052.1"/>
    </source>
</evidence>
<protein>
    <recommendedName>
        <fullName evidence="1">Glycosyltransferase subfamily 4-like N-terminal domain-containing protein</fullName>
    </recommendedName>
</protein>
<dbReference type="EMBL" id="MGDZ01000043">
    <property type="protein sequence ID" value="OGL73052.1"/>
    <property type="molecule type" value="Genomic_DNA"/>
</dbReference>
<proteinExistence type="predicted"/>
<name>A0A1F7U498_9BACT</name>
<dbReference type="Gene3D" id="3.40.50.2000">
    <property type="entry name" value="Glycogen Phosphorylase B"/>
    <property type="match status" value="2"/>
</dbReference>
<evidence type="ECO:0000259" key="1">
    <source>
        <dbReference type="Pfam" id="PF13439"/>
    </source>
</evidence>
<evidence type="ECO:0000313" key="3">
    <source>
        <dbReference type="Proteomes" id="UP000176303"/>
    </source>
</evidence>
<comment type="caution">
    <text evidence="2">The sequence shown here is derived from an EMBL/GenBank/DDBJ whole genome shotgun (WGS) entry which is preliminary data.</text>
</comment>
<sequence>MKIATNVHRDAFGGITISNLALFNWLEEKHDVIVGIEVLISRHILGAVIFRHYDPSFFHHHMINAIDIVPQKPWERAWGMASARNRWRVLIETTKRILLQEAPDVVLLNGTYYAPWILAVAAHELGIPTVLRYAGVLKREVTGMGYFARHQLLNYERWQASTADAIIFPSSLCRKVVEEEILGAPAKHGVVIPNPVDAGTPILRRRDGRYVIAAVGRWSRVKNFQAFIALHEELLADRWLHRAVVVTSYHDKKFPIPETIVRRDPMSHDDLQKFFRTINLLVVPSHFETFCNVAAEAVILGTPVLISENVGFSEILRKAGLGRMVIANFDDPVKVAGAVKRLALTHILKKEHAALAALLDSHRIHERMIKVLNGVLRVKQ</sequence>
<dbReference type="PANTHER" id="PTHR45947:SF3">
    <property type="entry name" value="SULFOQUINOVOSYL TRANSFERASE SQD2"/>
    <property type="match status" value="1"/>
</dbReference>
<dbReference type="STRING" id="1802391.A3D72_02420"/>
<dbReference type="Proteomes" id="UP000176303">
    <property type="component" value="Unassembled WGS sequence"/>
</dbReference>
<dbReference type="SUPFAM" id="SSF53756">
    <property type="entry name" value="UDP-Glycosyltransferase/glycogen phosphorylase"/>
    <property type="match status" value="1"/>
</dbReference>
<dbReference type="PANTHER" id="PTHR45947">
    <property type="entry name" value="SULFOQUINOVOSYL TRANSFERASE SQD2"/>
    <property type="match status" value="1"/>
</dbReference>
<reference evidence="2 3" key="1">
    <citation type="journal article" date="2016" name="Nat. Commun.">
        <title>Thousands of microbial genomes shed light on interconnected biogeochemical processes in an aquifer system.</title>
        <authorList>
            <person name="Anantharaman K."/>
            <person name="Brown C.T."/>
            <person name="Hug L.A."/>
            <person name="Sharon I."/>
            <person name="Castelle C.J."/>
            <person name="Probst A.J."/>
            <person name="Thomas B.C."/>
            <person name="Singh A."/>
            <person name="Wilkins M.J."/>
            <person name="Karaoz U."/>
            <person name="Brodie E.L."/>
            <person name="Williams K.H."/>
            <person name="Hubbard S.S."/>
            <person name="Banfield J.F."/>
        </authorList>
    </citation>
    <scope>NUCLEOTIDE SEQUENCE [LARGE SCALE GENOMIC DNA]</scope>
</reference>
<dbReference type="InterPro" id="IPR050194">
    <property type="entry name" value="Glycosyltransferase_grp1"/>
</dbReference>
<organism evidence="2 3">
    <name type="scientific">Candidatus Uhrbacteria bacterium RIFCSPHIGHO2_02_FULL_57_19</name>
    <dbReference type="NCBI Taxonomy" id="1802391"/>
    <lineage>
        <taxon>Bacteria</taxon>
        <taxon>Candidatus Uhriibacteriota</taxon>
    </lineage>
</organism>
<accession>A0A1F7U498</accession>
<dbReference type="Pfam" id="PF13439">
    <property type="entry name" value="Glyco_transf_4"/>
    <property type="match status" value="1"/>
</dbReference>
<dbReference type="CDD" id="cd03801">
    <property type="entry name" value="GT4_PimA-like"/>
    <property type="match status" value="1"/>
</dbReference>
<dbReference type="AlphaFoldDB" id="A0A1F7U498"/>
<gene>
    <name evidence="2" type="ORF">A3D72_02420</name>
</gene>
<dbReference type="InterPro" id="IPR028098">
    <property type="entry name" value="Glyco_trans_4-like_N"/>
</dbReference>
<dbReference type="Pfam" id="PF13692">
    <property type="entry name" value="Glyco_trans_1_4"/>
    <property type="match status" value="1"/>
</dbReference>